<dbReference type="InterPro" id="IPR013078">
    <property type="entry name" value="His_Pase_superF_clade-1"/>
</dbReference>
<reference evidence="1 2" key="1">
    <citation type="submission" date="2013-07" db="EMBL/GenBank/DDBJ databases">
        <authorList>
            <person name="Weinstock G."/>
            <person name="Sodergren E."/>
            <person name="Wylie T."/>
            <person name="Fulton L."/>
            <person name="Fulton R."/>
            <person name="Fronick C."/>
            <person name="O'Laughlin M."/>
            <person name="Godfrey J."/>
            <person name="Miner T."/>
            <person name="Herter B."/>
            <person name="Appelbaum E."/>
            <person name="Cordes M."/>
            <person name="Lek S."/>
            <person name="Wollam A."/>
            <person name="Pepin K.H."/>
            <person name="Palsikar V.B."/>
            <person name="Mitreva M."/>
            <person name="Wilson R.K."/>
        </authorList>
    </citation>
    <scope>NUCLEOTIDE SEQUENCE [LARGE SCALE GENOMIC DNA]</scope>
    <source>
        <strain evidence="1 2">ATCC 27760</strain>
    </source>
</reference>
<dbReference type="PATRIC" id="fig|411473.3.peg.573"/>
<dbReference type="STRING" id="411473.RUMCAL_00722"/>
<evidence type="ECO:0000313" key="2">
    <source>
        <dbReference type="Proteomes" id="UP000016662"/>
    </source>
</evidence>
<organism evidence="1 2">
    <name type="scientific">Ruminococcus callidus ATCC 27760</name>
    <dbReference type="NCBI Taxonomy" id="411473"/>
    <lineage>
        <taxon>Bacteria</taxon>
        <taxon>Bacillati</taxon>
        <taxon>Bacillota</taxon>
        <taxon>Clostridia</taxon>
        <taxon>Eubacteriales</taxon>
        <taxon>Oscillospiraceae</taxon>
        <taxon>Ruminococcus</taxon>
    </lineage>
</organism>
<dbReference type="RefSeq" id="WP_021682184.1">
    <property type="nucleotide sequence ID" value="NZ_KI260408.1"/>
</dbReference>
<dbReference type="Pfam" id="PF00300">
    <property type="entry name" value="His_Phos_1"/>
    <property type="match status" value="1"/>
</dbReference>
<dbReference type="InterPro" id="IPR029033">
    <property type="entry name" value="His_PPase_superfam"/>
</dbReference>
<protein>
    <submittedName>
        <fullName evidence="1">Phosphoglycerate mutase family protein</fullName>
    </submittedName>
</protein>
<sequence>MKILLIRHGDPDYEKDSLTEKGWHEAELLAQRMAELKIQSFYVSPLGRAKDTASCTLKKMGREAEELAWLREFHAPIPDFHTGEPRIPWDQLPADWTAEPKYYDNIRWAETLPMLEGHVIDEANRVWNGLDEVLAKHGYVRNGNYYDAVSPNEDTLAFFCHFGVTCVMLSHLLGISPMILWHGFCAAPTSVTSLITEERRKGVALFRMNAFGDTAHLFANHEEPAFAARFCETFANQEQRHD</sequence>
<dbReference type="SUPFAM" id="SSF53254">
    <property type="entry name" value="Phosphoglycerate mutase-like"/>
    <property type="match status" value="1"/>
</dbReference>
<comment type="caution">
    <text evidence="1">The sequence shown here is derived from an EMBL/GenBank/DDBJ whole genome shotgun (WGS) entry which is preliminary data.</text>
</comment>
<dbReference type="HOGENOM" id="CLU_072580_0_0_9"/>
<dbReference type="Gene3D" id="3.40.50.1240">
    <property type="entry name" value="Phosphoglycerate mutase-like"/>
    <property type="match status" value="1"/>
</dbReference>
<proteinExistence type="predicted"/>
<name>U2M595_9FIRM</name>
<dbReference type="AlphaFoldDB" id="U2M595"/>
<keyword evidence="2" id="KW-1185">Reference proteome</keyword>
<accession>U2M595</accession>
<evidence type="ECO:0000313" key="1">
    <source>
        <dbReference type="EMBL" id="ERJ96909.1"/>
    </source>
</evidence>
<dbReference type="Proteomes" id="UP000016662">
    <property type="component" value="Unassembled WGS sequence"/>
</dbReference>
<gene>
    <name evidence="1" type="ORF">RUMCAL_00722</name>
</gene>
<dbReference type="CDD" id="cd07067">
    <property type="entry name" value="HP_PGM_like"/>
    <property type="match status" value="1"/>
</dbReference>
<dbReference type="EMBL" id="AWVF01000092">
    <property type="protein sequence ID" value="ERJ96909.1"/>
    <property type="molecule type" value="Genomic_DNA"/>
</dbReference>
<dbReference type="OrthoDB" id="9782128at2"/>
<dbReference type="SMART" id="SM00855">
    <property type="entry name" value="PGAM"/>
    <property type="match status" value="1"/>
</dbReference>
<dbReference type="eggNOG" id="COG0406">
    <property type="taxonomic scope" value="Bacteria"/>
</dbReference>